<reference evidence="2" key="1">
    <citation type="journal article" date="2020" name="New Phytol.">
        <title>Comparative genomics reveals dynamic genome evolution in host specialist ectomycorrhizal fungi.</title>
        <authorList>
            <person name="Lofgren L.A."/>
            <person name="Nguyen N.H."/>
            <person name="Vilgalys R."/>
            <person name="Ruytinx J."/>
            <person name="Liao H.L."/>
            <person name="Branco S."/>
            <person name="Kuo A."/>
            <person name="LaButti K."/>
            <person name="Lipzen A."/>
            <person name="Andreopoulos W."/>
            <person name="Pangilinan J."/>
            <person name="Riley R."/>
            <person name="Hundley H."/>
            <person name="Na H."/>
            <person name="Barry K."/>
            <person name="Grigoriev I.V."/>
            <person name="Stajich J.E."/>
            <person name="Kennedy P.G."/>
        </authorList>
    </citation>
    <scope>NUCLEOTIDE SEQUENCE</scope>
    <source>
        <strain evidence="2">FC423</strain>
    </source>
</reference>
<dbReference type="PANTHER" id="PTHR45691">
    <property type="entry name" value="PROTEIN DIAPHANOUS"/>
    <property type="match status" value="1"/>
</dbReference>
<dbReference type="PANTHER" id="PTHR45691:SF6">
    <property type="entry name" value="PROTEIN DIAPHANOUS"/>
    <property type="match status" value="1"/>
</dbReference>
<feature type="compositionally biased region" description="Acidic residues" evidence="1">
    <location>
        <begin position="245"/>
        <end position="259"/>
    </location>
</feature>
<proteinExistence type="predicted"/>
<feature type="compositionally biased region" description="Acidic residues" evidence="1">
    <location>
        <begin position="289"/>
        <end position="301"/>
    </location>
</feature>
<feature type="compositionally biased region" description="Pro residues" evidence="1">
    <location>
        <begin position="606"/>
        <end position="619"/>
    </location>
</feature>
<feature type="region of interest" description="Disordered" evidence="1">
    <location>
        <begin position="599"/>
        <end position="620"/>
    </location>
</feature>
<dbReference type="Proteomes" id="UP000823399">
    <property type="component" value="Unassembled WGS sequence"/>
</dbReference>
<feature type="compositionally biased region" description="Basic residues" evidence="1">
    <location>
        <begin position="410"/>
        <end position="422"/>
    </location>
</feature>
<sequence>MSSHSTSTSASAAAAANQALIALVARLTEMVQDVNRLPSQEEKMELSWKIARQVNDAIRTYGKEASYVPPGLLSLAAEIFRAQRRTTQLVEVLDWTRLGNNQDMCMKHPLYSKTLGAAPPIASAAPVATAPVPAPPPAPAPAPPPAPTPAPPPAPTPAPAPAPPPVPVPARDASIRMPKRAASGETAPAGSSTTQKRRLSTSPPVPRGNRSRKPVVKSKVILSDTDTTDGEMVKGKGKAKALEVDGNEDDDVIDVDDLPDVQPRKSMRKAVVPAKKQGKLKASQFVATADDEEDELEEDEDAQGKSKATLRPGKRQKLASSTQSKGKATGRKTKVQEPPRADGPLPPCERCQAKKVECCPRLTKKGDVASTCTLCHVWKMACIRPDTESATVTPTTDTAPPAAAVTTRSKTTRSKATGKKMVGKSNVKEKKIRQPSPIEEEDDNIEMFDGTVGVPGAQQQSTPLASADDFPADHWIEPGTDELPPPAPSPAMASEDNIWFSPLPVVRTPPTRHPLSHDQMEAMLAQIRVEMEDLHTRDRLEMDFQQGRLERCMDLAEASDSAMSMQVDELERDMQVQRGLLSECTAEVRGIVRYLREHRSAQTPASTPPPAFNPPPITAPGPSISAFARAVTNNVFTPDVSWMGAQTGGDAFGDTADGSPVARLNRVPSTPTNIPPLTMRESRSSVPPAGSPAMPSPDPPVAGPSSMPADAQSISAPLPRVRYGPLSQQGRSVSARYPSKPSGDGTQ</sequence>
<organism evidence="2 3">
    <name type="scientific">Suillus discolor</name>
    <dbReference type="NCBI Taxonomy" id="1912936"/>
    <lineage>
        <taxon>Eukaryota</taxon>
        <taxon>Fungi</taxon>
        <taxon>Dikarya</taxon>
        <taxon>Basidiomycota</taxon>
        <taxon>Agaricomycotina</taxon>
        <taxon>Agaricomycetes</taxon>
        <taxon>Agaricomycetidae</taxon>
        <taxon>Boletales</taxon>
        <taxon>Suillineae</taxon>
        <taxon>Suillaceae</taxon>
        <taxon>Suillus</taxon>
    </lineage>
</organism>
<name>A0A9P7ES45_9AGAM</name>
<dbReference type="OrthoDB" id="2685685at2759"/>
<evidence type="ECO:0000313" key="3">
    <source>
        <dbReference type="Proteomes" id="UP000823399"/>
    </source>
</evidence>
<evidence type="ECO:0000256" key="1">
    <source>
        <dbReference type="SAM" id="MobiDB-lite"/>
    </source>
</evidence>
<feature type="compositionally biased region" description="Low complexity" evidence="1">
    <location>
        <begin position="390"/>
        <end position="409"/>
    </location>
</feature>
<feature type="region of interest" description="Disordered" evidence="1">
    <location>
        <begin position="390"/>
        <end position="438"/>
    </location>
</feature>
<evidence type="ECO:0000313" key="2">
    <source>
        <dbReference type="EMBL" id="KAG2087829.1"/>
    </source>
</evidence>
<dbReference type="InterPro" id="IPR051412">
    <property type="entry name" value="Formin_Homology_Diaphanous_sf"/>
</dbReference>
<protein>
    <submittedName>
        <fullName evidence="2">Uncharacterized protein</fullName>
    </submittedName>
</protein>
<dbReference type="GO" id="GO:0005884">
    <property type="term" value="C:actin filament"/>
    <property type="evidence" value="ECO:0007669"/>
    <property type="project" value="TreeGrafter"/>
</dbReference>
<feature type="region of interest" description="Disordered" evidence="1">
    <location>
        <begin position="649"/>
        <end position="747"/>
    </location>
</feature>
<dbReference type="AlphaFoldDB" id="A0A9P7ES45"/>
<dbReference type="GeneID" id="64696769"/>
<dbReference type="GO" id="GO:0030041">
    <property type="term" value="P:actin filament polymerization"/>
    <property type="evidence" value="ECO:0007669"/>
    <property type="project" value="TreeGrafter"/>
</dbReference>
<keyword evidence="3" id="KW-1185">Reference proteome</keyword>
<accession>A0A9P7ES45</accession>
<comment type="caution">
    <text evidence="2">The sequence shown here is derived from an EMBL/GenBank/DDBJ whole genome shotgun (WGS) entry which is preliminary data.</text>
</comment>
<feature type="region of interest" description="Disordered" evidence="1">
    <location>
        <begin position="127"/>
        <end position="349"/>
    </location>
</feature>
<feature type="compositionally biased region" description="Pro residues" evidence="1">
    <location>
        <begin position="132"/>
        <end position="168"/>
    </location>
</feature>
<gene>
    <name evidence="2" type="ORF">F5147DRAFT_658868</name>
</gene>
<dbReference type="RefSeq" id="XP_041285351.1">
    <property type="nucleotide sequence ID" value="XM_041434510.1"/>
</dbReference>
<dbReference type="EMBL" id="JABBWM010000128">
    <property type="protein sequence ID" value="KAG2087829.1"/>
    <property type="molecule type" value="Genomic_DNA"/>
</dbReference>